<name>A0A7L0MVT0_9PSIT</name>
<keyword evidence="9" id="KW-1185">Reference proteome</keyword>
<feature type="non-terminal residue" evidence="8">
    <location>
        <position position="64"/>
    </location>
</feature>
<gene>
    <name evidence="8" type="primary">Ervk8</name>
    <name evidence="8" type="ORF">AMAGUI_R15356</name>
</gene>
<protein>
    <submittedName>
        <fullName evidence="8">POK8 protein</fullName>
    </submittedName>
</protein>
<feature type="domain" description="Integrase catalytic" evidence="7">
    <location>
        <begin position="1"/>
        <end position="64"/>
    </location>
</feature>
<dbReference type="PANTHER" id="PTHR41694:SF3">
    <property type="entry name" value="RNA-DIRECTED DNA POLYMERASE-RELATED"/>
    <property type="match status" value="1"/>
</dbReference>
<dbReference type="Gene3D" id="3.30.420.10">
    <property type="entry name" value="Ribonuclease H-like superfamily/Ribonuclease H"/>
    <property type="match status" value="1"/>
</dbReference>
<organism evidence="8 9">
    <name type="scientific">Amazona guildingii</name>
    <dbReference type="NCBI Taxonomy" id="175529"/>
    <lineage>
        <taxon>Eukaryota</taxon>
        <taxon>Metazoa</taxon>
        <taxon>Chordata</taxon>
        <taxon>Craniata</taxon>
        <taxon>Vertebrata</taxon>
        <taxon>Euteleostomi</taxon>
        <taxon>Archelosauria</taxon>
        <taxon>Archosauria</taxon>
        <taxon>Dinosauria</taxon>
        <taxon>Saurischia</taxon>
        <taxon>Theropoda</taxon>
        <taxon>Coelurosauria</taxon>
        <taxon>Aves</taxon>
        <taxon>Neognathae</taxon>
        <taxon>Neoaves</taxon>
        <taxon>Telluraves</taxon>
        <taxon>Australaves</taxon>
        <taxon>Psittaciformes</taxon>
        <taxon>Psittacidae</taxon>
        <taxon>Amazona</taxon>
    </lineage>
</organism>
<dbReference type="InterPro" id="IPR012337">
    <property type="entry name" value="RNaseH-like_sf"/>
</dbReference>
<dbReference type="EMBL" id="VXAR01017784">
    <property type="protein sequence ID" value="NXK85264.1"/>
    <property type="molecule type" value="Genomic_DNA"/>
</dbReference>
<evidence type="ECO:0000256" key="4">
    <source>
        <dbReference type="ARBA" id="ARBA00022759"/>
    </source>
</evidence>
<dbReference type="Proteomes" id="UP000531168">
    <property type="component" value="Unassembled WGS sequence"/>
</dbReference>
<dbReference type="InterPro" id="IPR036397">
    <property type="entry name" value="RNaseH_sf"/>
</dbReference>
<keyword evidence="5" id="KW-0378">Hydrolase</keyword>
<dbReference type="Pfam" id="PF00665">
    <property type="entry name" value="rve"/>
    <property type="match status" value="1"/>
</dbReference>
<dbReference type="PANTHER" id="PTHR41694">
    <property type="entry name" value="ENDOGENOUS RETROVIRUS GROUP K MEMBER POL PROTEIN"/>
    <property type="match status" value="1"/>
</dbReference>
<proteinExistence type="predicted"/>
<dbReference type="GO" id="GO:0015074">
    <property type="term" value="P:DNA integration"/>
    <property type="evidence" value="ECO:0007669"/>
    <property type="project" value="InterPro"/>
</dbReference>
<evidence type="ECO:0000256" key="5">
    <source>
        <dbReference type="ARBA" id="ARBA00022801"/>
    </source>
</evidence>
<dbReference type="GO" id="GO:0016787">
    <property type="term" value="F:hydrolase activity"/>
    <property type="evidence" value="ECO:0007669"/>
    <property type="project" value="UniProtKB-KW"/>
</dbReference>
<evidence type="ECO:0000256" key="3">
    <source>
        <dbReference type="ARBA" id="ARBA00022722"/>
    </source>
</evidence>
<evidence type="ECO:0000256" key="2">
    <source>
        <dbReference type="ARBA" id="ARBA00022695"/>
    </source>
</evidence>
<reference evidence="8 9" key="1">
    <citation type="submission" date="2019-09" db="EMBL/GenBank/DDBJ databases">
        <title>Bird 10,000 Genomes (B10K) Project - Family phase.</title>
        <authorList>
            <person name="Zhang G."/>
        </authorList>
    </citation>
    <scope>NUCLEOTIDE SEQUENCE [LARGE SCALE GENOMIC DNA]</scope>
    <source>
        <strain evidence="8">B10K-DU-001-46</strain>
        <tissue evidence="8">Muscle</tissue>
    </source>
</reference>
<dbReference type="SUPFAM" id="SSF53098">
    <property type="entry name" value="Ribonuclease H-like"/>
    <property type="match status" value="1"/>
</dbReference>
<evidence type="ECO:0000256" key="6">
    <source>
        <dbReference type="ARBA" id="ARBA00022918"/>
    </source>
</evidence>
<comment type="caution">
    <text evidence="8">The sequence shown here is derived from an EMBL/GenBank/DDBJ whole genome shotgun (WGS) entry which is preliminary data.</text>
</comment>
<evidence type="ECO:0000313" key="9">
    <source>
        <dbReference type="Proteomes" id="UP000531168"/>
    </source>
</evidence>
<dbReference type="InterPro" id="IPR001584">
    <property type="entry name" value="Integrase_cat-core"/>
</dbReference>
<dbReference type="AlphaFoldDB" id="A0A7L0MVT0"/>
<evidence type="ECO:0000256" key="1">
    <source>
        <dbReference type="ARBA" id="ARBA00022679"/>
    </source>
</evidence>
<sequence>LHVIRHLTQCFATMGVPEKLKTDNGPAYMGEKVRKFLQLWGVQHITGIPHSPTDQAIVERMNQT</sequence>
<evidence type="ECO:0000313" key="8">
    <source>
        <dbReference type="EMBL" id="NXK85264.1"/>
    </source>
</evidence>
<dbReference type="PROSITE" id="PS50994">
    <property type="entry name" value="INTEGRASE"/>
    <property type="match status" value="1"/>
</dbReference>
<dbReference type="GO" id="GO:0035613">
    <property type="term" value="F:RNA stem-loop binding"/>
    <property type="evidence" value="ECO:0007669"/>
    <property type="project" value="TreeGrafter"/>
</dbReference>
<keyword evidence="6" id="KW-0695">RNA-directed DNA polymerase</keyword>
<keyword evidence="4" id="KW-0255">Endonuclease</keyword>
<accession>A0A7L0MVT0</accession>
<feature type="non-terminal residue" evidence="8">
    <location>
        <position position="1"/>
    </location>
</feature>
<evidence type="ECO:0000259" key="7">
    <source>
        <dbReference type="PROSITE" id="PS50994"/>
    </source>
</evidence>
<keyword evidence="3" id="KW-0540">Nuclease</keyword>
<dbReference type="GO" id="GO:0003964">
    <property type="term" value="F:RNA-directed DNA polymerase activity"/>
    <property type="evidence" value="ECO:0007669"/>
    <property type="project" value="UniProtKB-KW"/>
</dbReference>
<keyword evidence="2" id="KW-0548">Nucleotidyltransferase</keyword>
<dbReference type="GO" id="GO:0004519">
    <property type="term" value="F:endonuclease activity"/>
    <property type="evidence" value="ECO:0007669"/>
    <property type="project" value="UniProtKB-KW"/>
</dbReference>
<keyword evidence="1" id="KW-0808">Transferase</keyword>